<dbReference type="OrthoDB" id="3783712at2"/>
<accession>A0A2V1P2S1</accession>
<dbReference type="CDD" id="cd02440">
    <property type="entry name" value="AdoMet_MTases"/>
    <property type="match status" value="1"/>
</dbReference>
<evidence type="ECO:0000313" key="2">
    <source>
        <dbReference type="Proteomes" id="UP000245293"/>
    </source>
</evidence>
<dbReference type="Gene3D" id="3.40.50.150">
    <property type="entry name" value="Vaccinia Virus protein VP39"/>
    <property type="match status" value="1"/>
</dbReference>
<sequence length="234" mass="26249">MGFFDFVSDLDAYMDNPKAALRLNKRRDVLIEPFLDEIKGATVLDLGAYDGRWSYAFAGAGAKKVVGIEGRAETAARLADYPDAKLRKTIDMRVGDLFDEIDKAVEAGETYDVIAVFGILYHIMDHLRLFISLRKLKPKLIIVDSEFVQRPGATIHLSREKTDKPLNALPQIAGQHEAVKGVMSFRALEVIAECLDLDLDWSDWDALDDRTGVPDYFRTKGARRATCVMRPRGL</sequence>
<comment type="caution">
    <text evidence="1">The sequence shown here is derived from an EMBL/GenBank/DDBJ whole genome shotgun (WGS) entry which is preliminary data.</text>
</comment>
<protein>
    <recommendedName>
        <fullName evidence="3">Methyltransferase domain-containing protein</fullName>
    </recommendedName>
</protein>
<dbReference type="EMBL" id="QETF01000026">
    <property type="protein sequence ID" value="PWG15697.1"/>
    <property type="molecule type" value="Genomic_DNA"/>
</dbReference>
<name>A0A2V1P2S1_9RHOB</name>
<dbReference type="SUPFAM" id="SSF53335">
    <property type="entry name" value="S-adenosyl-L-methionine-dependent methyltransferases"/>
    <property type="match status" value="1"/>
</dbReference>
<reference evidence="2" key="1">
    <citation type="submission" date="2018-05" db="EMBL/GenBank/DDBJ databases">
        <authorList>
            <person name="Du Z."/>
            <person name="Wang X."/>
        </authorList>
    </citation>
    <scope>NUCLEOTIDE SEQUENCE [LARGE SCALE GENOMIC DNA]</scope>
    <source>
        <strain evidence="2">WDS4C29</strain>
    </source>
</reference>
<dbReference type="InterPro" id="IPR029063">
    <property type="entry name" value="SAM-dependent_MTases_sf"/>
</dbReference>
<proteinExistence type="predicted"/>
<dbReference type="Proteomes" id="UP000245293">
    <property type="component" value="Unassembled WGS sequence"/>
</dbReference>
<organism evidence="1 2">
    <name type="scientific">Salibaculum griseiflavum</name>
    <dbReference type="NCBI Taxonomy" id="1914409"/>
    <lineage>
        <taxon>Bacteria</taxon>
        <taxon>Pseudomonadati</taxon>
        <taxon>Pseudomonadota</taxon>
        <taxon>Alphaproteobacteria</taxon>
        <taxon>Rhodobacterales</taxon>
        <taxon>Roseobacteraceae</taxon>
        <taxon>Salibaculum</taxon>
    </lineage>
</organism>
<evidence type="ECO:0008006" key="3">
    <source>
        <dbReference type="Google" id="ProtNLM"/>
    </source>
</evidence>
<evidence type="ECO:0000313" key="1">
    <source>
        <dbReference type="EMBL" id="PWG15697.1"/>
    </source>
</evidence>
<dbReference type="RefSeq" id="WP_109389973.1">
    <property type="nucleotide sequence ID" value="NZ_QETF01000026.1"/>
</dbReference>
<dbReference type="AlphaFoldDB" id="A0A2V1P2S1"/>
<keyword evidence="2" id="KW-1185">Reference proteome</keyword>
<dbReference type="Pfam" id="PF13489">
    <property type="entry name" value="Methyltransf_23"/>
    <property type="match status" value="1"/>
</dbReference>
<gene>
    <name evidence="1" type="ORF">DFK10_15640</name>
</gene>